<sequence length="200" mass="23781">MDLTKPMTHLVKRGYEYTFDPDDQQLRNLEETLEAVRAVYNWSLSVFQREWRRDESKLSYAEISARLTQWKNQPANRWVKAYSSVPLQQIARQLHTEYHAFTNQRRPEPVPKEHGEQSELVYSRAGYYLKGREVKLAKHKAPLDIIWGLERPNRDDITSITVIREDEEYWRLWIVAEEFVEVPRQKPPECSECGRAMDAD</sequence>
<reference evidence="3" key="1">
    <citation type="submission" date="2019-04" db="EMBL/GenBank/DDBJ databases">
        <title>Nocardioides xinjiangensis sp. nov.</title>
        <authorList>
            <person name="Liu S."/>
        </authorList>
    </citation>
    <scope>NUCLEOTIDE SEQUENCE [LARGE SCALE GENOMIC DNA]</scope>
    <source>
        <strain evidence="3">18</strain>
    </source>
</reference>
<reference evidence="2 3" key="2">
    <citation type="submission" date="2019-05" db="EMBL/GenBank/DDBJ databases">
        <title>Glycomyces buryatensis sp. nov.</title>
        <authorList>
            <person name="Nikitina E."/>
        </authorList>
    </citation>
    <scope>NUCLEOTIDE SEQUENCE [LARGE SCALE GENOMIC DNA]</scope>
    <source>
        <strain evidence="2 3">18</strain>
    </source>
</reference>
<protein>
    <submittedName>
        <fullName evidence="2">Transposase</fullName>
    </submittedName>
</protein>
<keyword evidence="3" id="KW-1185">Reference proteome</keyword>
<feature type="domain" description="Transposase putative helix-turn-helix" evidence="1">
    <location>
        <begin position="7"/>
        <end position="54"/>
    </location>
</feature>
<gene>
    <name evidence="2" type="ORF">FAB82_04890</name>
</gene>
<name>A0A4S8QIB1_9ACTN</name>
<organism evidence="2 3">
    <name type="scientific">Glycomyces buryatensis</name>
    <dbReference type="NCBI Taxonomy" id="2570927"/>
    <lineage>
        <taxon>Bacteria</taxon>
        <taxon>Bacillati</taxon>
        <taxon>Actinomycetota</taxon>
        <taxon>Actinomycetes</taxon>
        <taxon>Glycomycetales</taxon>
        <taxon>Glycomycetaceae</taxon>
        <taxon>Glycomyces</taxon>
    </lineage>
</organism>
<evidence type="ECO:0000259" key="1">
    <source>
        <dbReference type="Pfam" id="PF12323"/>
    </source>
</evidence>
<dbReference type="EMBL" id="STGY01000019">
    <property type="protein sequence ID" value="THV42725.1"/>
    <property type="molecule type" value="Genomic_DNA"/>
</dbReference>
<dbReference type="Pfam" id="PF12323">
    <property type="entry name" value="HTH_OrfB_IS605"/>
    <property type="match status" value="1"/>
</dbReference>
<dbReference type="AlphaFoldDB" id="A0A4S8QIB1"/>
<evidence type="ECO:0000313" key="2">
    <source>
        <dbReference type="EMBL" id="THV42725.1"/>
    </source>
</evidence>
<dbReference type="InterPro" id="IPR021027">
    <property type="entry name" value="Transposase_put_HTH"/>
</dbReference>
<dbReference type="Proteomes" id="UP000308760">
    <property type="component" value="Unassembled WGS sequence"/>
</dbReference>
<dbReference type="RefSeq" id="WP_136533425.1">
    <property type="nucleotide sequence ID" value="NZ_STGY01000019.1"/>
</dbReference>
<comment type="caution">
    <text evidence="2">The sequence shown here is derived from an EMBL/GenBank/DDBJ whole genome shotgun (WGS) entry which is preliminary data.</text>
</comment>
<dbReference type="OrthoDB" id="5178644at2"/>
<proteinExistence type="predicted"/>
<accession>A0A4S8QIB1</accession>
<evidence type="ECO:0000313" key="3">
    <source>
        <dbReference type="Proteomes" id="UP000308760"/>
    </source>
</evidence>